<dbReference type="Proteomes" id="UP000027195">
    <property type="component" value="Unassembled WGS sequence"/>
</dbReference>
<evidence type="ECO:0000313" key="6">
    <source>
        <dbReference type="EMBL" id="KDQ18671.1"/>
    </source>
</evidence>
<evidence type="ECO:0000256" key="3">
    <source>
        <dbReference type="ARBA" id="ARBA00022490"/>
    </source>
</evidence>
<dbReference type="Pfam" id="PF04112">
    <property type="entry name" value="Mak10"/>
    <property type="match status" value="1"/>
</dbReference>
<reference evidence="7" key="1">
    <citation type="journal article" date="2014" name="Proc. Natl. Acad. Sci. U.S.A.">
        <title>Extensive sampling of basidiomycete genomes demonstrates inadequacy of the white-rot/brown-rot paradigm for wood decay fungi.</title>
        <authorList>
            <person name="Riley R."/>
            <person name="Salamov A.A."/>
            <person name="Brown D.W."/>
            <person name="Nagy L.G."/>
            <person name="Floudas D."/>
            <person name="Held B.W."/>
            <person name="Levasseur A."/>
            <person name="Lombard V."/>
            <person name="Morin E."/>
            <person name="Otillar R."/>
            <person name="Lindquist E.A."/>
            <person name="Sun H."/>
            <person name="LaButti K.M."/>
            <person name="Schmutz J."/>
            <person name="Jabbour D."/>
            <person name="Luo H."/>
            <person name="Baker S.E."/>
            <person name="Pisabarro A.G."/>
            <person name="Walton J.D."/>
            <person name="Blanchette R.A."/>
            <person name="Henrissat B."/>
            <person name="Martin F."/>
            <person name="Cullen D."/>
            <person name="Hibbett D.S."/>
            <person name="Grigoriev I.V."/>
        </authorList>
    </citation>
    <scope>NUCLEOTIDE SEQUENCE [LARGE SCALE GENOMIC DNA]</scope>
    <source>
        <strain evidence="7">FD-172 SS1</strain>
    </source>
</reference>
<dbReference type="FunCoup" id="A0A067N4G4">
    <property type="interactions" value="449"/>
</dbReference>
<accession>A0A067N4G4</accession>
<evidence type="ECO:0008006" key="8">
    <source>
        <dbReference type="Google" id="ProtNLM"/>
    </source>
</evidence>
<evidence type="ECO:0000256" key="1">
    <source>
        <dbReference type="ARBA" id="ARBA00004496"/>
    </source>
</evidence>
<feature type="domain" description="NAA35-like N-terminal" evidence="4">
    <location>
        <begin position="38"/>
        <end position="197"/>
    </location>
</feature>
<dbReference type="InterPro" id="IPR057982">
    <property type="entry name" value="TPR_NAA35"/>
</dbReference>
<dbReference type="STRING" id="930990.A0A067N4G4"/>
<sequence length="717" mass="80987">MNTTADYHNGPWEIPGGDGYADVTSILASAAPNLGIEDVLFMENFTLMDALSAIEIMDPRMDSGVAHPPSPNDAVVPFNPSAELLPEEVCWIIDRSLAAEMAWHSGNSLAQTIFTLLYMHELPNLQHNYFNQNFRSNRERPEELVTEVLRAATYGLVKSCDLAWREFTKNHVYDGEDFNGEKFDVSMCENYYVSKIIEMLDEAVLWLEYGLEESIWRDPLVQRLELRKVLLSIFATPPSDEKTSAKTLANVITAKALLGLIRSGIQPPTPSFTSPALAAFDPNISSKLVSHAPLRRLELPNREEAWNLLEAMLEGIFEACTLSTCDSILSWKTLLSVRASEPPSFRRSAYVRSLTVSAFPSSAAAPKFNSYTSPNWVVSELLLEVALIPYSLPTQLYNCIRAEDLSYNGLRDALTGFQSRSSSLTTHYYSCLSHNRPRQRRNFSKALRDWHELHRDALDLVKRVRALIPQRETEIRLVERIPLVVLHIRLTLVTDVIFSGFEVELYDLSEWSFLYWYASTIFAHQHKTLLAIKNYLDERETASSSGSLDYLNTQMELASALRDMCSATVSALARVPLPYNHPPDRQRANIERRLKWAHPAGAEAQDQCDVTSLDFVAYERDVQRISTRPPKDARQEEIQLFTQARTGLFGLTQRSAEETMSTLCEPLYKGFLAGLLKTCDANAAVLRKGANDERAAADVLVARHVHHSWFPVFSEKE</sequence>
<evidence type="ECO:0000256" key="2">
    <source>
        <dbReference type="ARBA" id="ARBA00006289"/>
    </source>
</evidence>
<dbReference type="Pfam" id="PF25789">
    <property type="entry name" value="TPR_NAA35"/>
    <property type="match status" value="1"/>
</dbReference>
<organism evidence="6 7">
    <name type="scientific">Botryobasidium botryosum (strain FD-172 SS1)</name>
    <dbReference type="NCBI Taxonomy" id="930990"/>
    <lineage>
        <taxon>Eukaryota</taxon>
        <taxon>Fungi</taxon>
        <taxon>Dikarya</taxon>
        <taxon>Basidiomycota</taxon>
        <taxon>Agaricomycotina</taxon>
        <taxon>Agaricomycetes</taxon>
        <taxon>Cantharellales</taxon>
        <taxon>Botryobasidiaceae</taxon>
        <taxon>Botryobasidium</taxon>
    </lineage>
</organism>
<name>A0A067N4G4_BOTB1</name>
<protein>
    <recommendedName>
        <fullName evidence="8">Mak10 subunit, NatC N(Alpha)-terminal acetyltransferase</fullName>
    </recommendedName>
</protein>
<dbReference type="HOGENOM" id="CLU_017051_0_0_1"/>
<feature type="domain" description="NAA35-like TPR repeats" evidence="5">
    <location>
        <begin position="409"/>
        <end position="573"/>
    </location>
</feature>
<proteinExistence type="inferred from homology"/>
<evidence type="ECO:0000259" key="4">
    <source>
        <dbReference type="Pfam" id="PF04112"/>
    </source>
</evidence>
<comment type="subcellular location">
    <subcellularLocation>
        <location evidence="1">Cytoplasm</location>
    </subcellularLocation>
</comment>
<dbReference type="AlphaFoldDB" id="A0A067N4G4"/>
<dbReference type="GO" id="GO:0031417">
    <property type="term" value="C:NatC complex"/>
    <property type="evidence" value="ECO:0007669"/>
    <property type="project" value="InterPro"/>
</dbReference>
<evidence type="ECO:0000313" key="7">
    <source>
        <dbReference type="Proteomes" id="UP000027195"/>
    </source>
</evidence>
<gene>
    <name evidence="6" type="ORF">BOTBODRAFT_29051</name>
</gene>
<dbReference type="EMBL" id="KL198021">
    <property type="protein sequence ID" value="KDQ18671.1"/>
    <property type="molecule type" value="Genomic_DNA"/>
</dbReference>
<evidence type="ECO:0000259" key="5">
    <source>
        <dbReference type="Pfam" id="PF25789"/>
    </source>
</evidence>
<dbReference type="InterPro" id="IPR057983">
    <property type="entry name" value="NAA35-like_N"/>
</dbReference>
<dbReference type="OrthoDB" id="269405at2759"/>
<dbReference type="InParanoid" id="A0A067N4G4"/>
<comment type="similarity">
    <text evidence="2">Belongs to the MAK10 family.</text>
</comment>
<dbReference type="PANTHER" id="PTHR21373">
    <property type="entry name" value="GLUCOSE REPRESSIBLE PROTEIN MAK10"/>
    <property type="match status" value="1"/>
</dbReference>
<keyword evidence="3" id="KW-0963">Cytoplasm</keyword>
<dbReference type="PANTHER" id="PTHR21373:SF0">
    <property type="entry name" value="N-ALPHA-ACETYLTRANSFERASE 35, NATC AUXILIARY SUBUNIT"/>
    <property type="match status" value="1"/>
</dbReference>
<dbReference type="InterPro" id="IPR007244">
    <property type="entry name" value="Naa35_N"/>
</dbReference>
<keyword evidence="7" id="KW-1185">Reference proteome</keyword>